<reference evidence="2" key="2">
    <citation type="submission" date="2023-04" db="EMBL/GenBank/DDBJ databases">
        <authorList>
            <person name="Bruccoleri R.E."/>
            <person name="Oakeley E.J."/>
            <person name="Faust A.-M."/>
            <person name="Dessus-Babus S."/>
            <person name="Altorfer M."/>
            <person name="Burckhardt D."/>
            <person name="Oertli M."/>
            <person name="Naumann U."/>
            <person name="Petersen F."/>
            <person name="Wong J."/>
        </authorList>
    </citation>
    <scope>NUCLEOTIDE SEQUENCE</scope>
    <source>
        <strain evidence="2">GSM-AAB239-AS_SAM_17_03QT</strain>
        <tissue evidence="2">Leaf</tissue>
    </source>
</reference>
<evidence type="ECO:0000313" key="2">
    <source>
        <dbReference type="EMBL" id="KAJ6793303.1"/>
    </source>
</evidence>
<evidence type="ECO:0000256" key="1">
    <source>
        <dbReference type="SAM" id="MobiDB-lite"/>
    </source>
</evidence>
<keyword evidence="3" id="KW-1185">Reference proteome</keyword>
<evidence type="ECO:0000313" key="3">
    <source>
        <dbReference type="Proteomes" id="UP001140949"/>
    </source>
</evidence>
<protein>
    <submittedName>
        <fullName evidence="2">Uncharacterized protein</fullName>
    </submittedName>
</protein>
<feature type="compositionally biased region" description="Basic and acidic residues" evidence="1">
    <location>
        <begin position="59"/>
        <end position="68"/>
    </location>
</feature>
<dbReference type="Proteomes" id="UP001140949">
    <property type="component" value="Unassembled WGS sequence"/>
</dbReference>
<sequence length="68" mass="7577">MSSNIQTLETRKEGNQEDRWGVTSTVLEVVVAVADLTMRPGGDSEFDGARRHGSSIEEGSVREERHYL</sequence>
<organism evidence="2 3">
    <name type="scientific">Iris pallida</name>
    <name type="common">Sweet iris</name>
    <dbReference type="NCBI Taxonomy" id="29817"/>
    <lineage>
        <taxon>Eukaryota</taxon>
        <taxon>Viridiplantae</taxon>
        <taxon>Streptophyta</taxon>
        <taxon>Embryophyta</taxon>
        <taxon>Tracheophyta</taxon>
        <taxon>Spermatophyta</taxon>
        <taxon>Magnoliopsida</taxon>
        <taxon>Liliopsida</taxon>
        <taxon>Asparagales</taxon>
        <taxon>Iridaceae</taxon>
        <taxon>Iridoideae</taxon>
        <taxon>Irideae</taxon>
        <taxon>Iris</taxon>
    </lineage>
</organism>
<dbReference type="AlphaFoldDB" id="A0AAX6DNE5"/>
<comment type="caution">
    <text evidence="2">The sequence shown here is derived from an EMBL/GenBank/DDBJ whole genome shotgun (WGS) entry which is preliminary data.</text>
</comment>
<gene>
    <name evidence="2" type="ORF">M6B38_112875</name>
</gene>
<accession>A0AAX6DNE5</accession>
<proteinExistence type="predicted"/>
<name>A0AAX6DNE5_IRIPA</name>
<dbReference type="EMBL" id="JANAVB010043138">
    <property type="protein sequence ID" value="KAJ6793303.1"/>
    <property type="molecule type" value="Genomic_DNA"/>
</dbReference>
<reference evidence="2" key="1">
    <citation type="journal article" date="2023" name="GigaByte">
        <title>Genome assembly of the bearded iris, Iris pallida Lam.</title>
        <authorList>
            <person name="Bruccoleri R.E."/>
            <person name="Oakeley E.J."/>
            <person name="Faust A.M.E."/>
            <person name="Altorfer M."/>
            <person name="Dessus-Babus S."/>
            <person name="Burckhardt D."/>
            <person name="Oertli M."/>
            <person name="Naumann U."/>
            <person name="Petersen F."/>
            <person name="Wong J."/>
        </authorList>
    </citation>
    <scope>NUCLEOTIDE SEQUENCE</scope>
    <source>
        <strain evidence="2">GSM-AAB239-AS_SAM_17_03QT</strain>
    </source>
</reference>
<feature type="region of interest" description="Disordered" evidence="1">
    <location>
        <begin position="39"/>
        <end position="68"/>
    </location>
</feature>